<dbReference type="EMBL" id="BK015447">
    <property type="protein sequence ID" value="DAE07265.1"/>
    <property type="molecule type" value="Genomic_DNA"/>
</dbReference>
<evidence type="ECO:0000313" key="1">
    <source>
        <dbReference type="EMBL" id="DAE07265.1"/>
    </source>
</evidence>
<name>A0A8S5PLG6_9CAUD</name>
<sequence>MAKQTVDNRKLQDAIGVKIKRIQNGFYESYEREARNILMAIAQEGVKKIKEYIKKYFYDDTSESPYYERLAEQGGFLATISYTIIDKHGMPNQIRIYCDWDKLKRVIRPYSPGQTPQFDAHNGFDNKKFTEGLYDYIMDGTWNSPYGNPRTNGIGEGVNDELSNLLTGRARQEIAAYMKKYFKDTTIKHRVAGGLSVSRDTKRHKK</sequence>
<proteinExistence type="predicted"/>
<accession>A0A8S5PLG6</accession>
<protein>
    <submittedName>
        <fullName evidence="1">Uncharacterized protein</fullName>
    </submittedName>
</protein>
<reference evidence="1" key="1">
    <citation type="journal article" date="2021" name="Proc. Natl. Acad. Sci. U.S.A.">
        <title>A Catalog of Tens of Thousands of Viruses from Human Metagenomes Reveals Hidden Associations with Chronic Diseases.</title>
        <authorList>
            <person name="Tisza M.J."/>
            <person name="Buck C.B."/>
        </authorList>
    </citation>
    <scope>NUCLEOTIDE SEQUENCE</scope>
    <source>
        <strain evidence="1">CtOSJ35</strain>
    </source>
</reference>
<organism evidence="1">
    <name type="scientific">Siphoviridae sp. ctOSJ35</name>
    <dbReference type="NCBI Taxonomy" id="2825479"/>
    <lineage>
        <taxon>Viruses</taxon>
        <taxon>Duplodnaviria</taxon>
        <taxon>Heunggongvirae</taxon>
        <taxon>Uroviricota</taxon>
        <taxon>Caudoviricetes</taxon>
    </lineage>
</organism>